<keyword evidence="2" id="KW-0143">Chaperone</keyword>
<evidence type="ECO:0008006" key="6">
    <source>
        <dbReference type="Google" id="ProtNLM"/>
    </source>
</evidence>
<dbReference type="Pfam" id="PF01920">
    <property type="entry name" value="Prefoldin_2"/>
    <property type="match status" value="1"/>
</dbReference>
<dbReference type="AlphaFoldDB" id="A0A2N3MXN3"/>
<dbReference type="GO" id="GO:0016272">
    <property type="term" value="C:prefoldin complex"/>
    <property type="evidence" value="ECO:0007669"/>
    <property type="project" value="InterPro"/>
</dbReference>
<feature type="coiled-coil region" evidence="3">
    <location>
        <begin position="1"/>
        <end position="52"/>
    </location>
</feature>
<name>A0A2N3MXN3_9PEZI</name>
<dbReference type="FunFam" id="1.10.287.370:FF:000003">
    <property type="entry name" value="Prefoldin subunit 6"/>
    <property type="match status" value="1"/>
</dbReference>
<dbReference type="GO" id="GO:0051131">
    <property type="term" value="P:chaperone-mediated protein complex assembly"/>
    <property type="evidence" value="ECO:0007669"/>
    <property type="project" value="TreeGrafter"/>
</dbReference>
<dbReference type="EMBL" id="NLAX01001623">
    <property type="protein sequence ID" value="PKS04940.1"/>
    <property type="molecule type" value="Genomic_DNA"/>
</dbReference>
<evidence type="ECO:0000313" key="4">
    <source>
        <dbReference type="EMBL" id="PKS04940.1"/>
    </source>
</evidence>
<evidence type="ECO:0000256" key="1">
    <source>
        <dbReference type="ARBA" id="ARBA00008045"/>
    </source>
</evidence>
<keyword evidence="3" id="KW-0175">Coiled coil</keyword>
<proteinExistence type="inferred from homology"/>
<dbReference type="PANTHER" id="PTHR21431">
    <property type="entry name" value="PREFOLDIN SUBUNIT 6"/>
    <property type="match status" value="1"/>
</dbReference>
<dbReference type="GO" id="GO:0006457">
    <property type="term" value="P:protein folding"/>
    <property type="evidence" value="ECO:0007669"/>
    <property type="project" value="InterPro"/>
</dbReference>
<dbReference type="OrthoDB" id="248120at2759"/>
<feature type="coiled-coil region" evidence="3">
    <location>
        <begin position="79"/>
        <end position="113"/>
    </location>
</feature>
<dbReference type="VEuPathDB" id="FungiDB:jhhlp_008306"/>
<dbReference type="CDD" id="cd23161">
    <property type="entry name" value="Prefoldin_6"/>
    <property type="match status" value="1"/>
</dbReference>
<dbReference type="GO" id="GO:0051082">
    <property type="term" value="F:unfolded protein binding"/>
    <property type="evidence" value="ECO:0007669"/>
    <property type="project" value="InterPro"/>
</dbReference>
<gene>
    <name evidence="4" type="ORF">jhhlp_008306</name>
</gene>
<protein>
    <recommendedName>
        <fullName evidence="6">Prefoldin subunit 6</fullName>
    </recommendedName>
</protein>
<evidence type="ECO:0000256" key="3">
    <source>
        <dbReference type="SAM" id="Coils"/>
    </source>
</evidence>
<comment type="caution">
    <text evidence="4">The sequence shown here is derived from an EMBL/GenBank/DDBJ whole genome shotgun (WGS) entry which is preliminary data.</text>
</comment>
<dbReference type="InterPro" id="IPR002777">
    <property type="entry name" value="PFD_beta-like"/>
</dbReference>
<dbReference type="Gene3D" id="1.10.287.370">
    <property type="match status" value="1"/>
</dbReference>
<dbReference type="SUPFAM" id="SSF46579">
    <property type="entry name" value="Prefoldin"/>
    <property type="match status" value="1"/>
</dbReference>
<dbReference type="GO" id="GO:0005737">
    <property type="term" value="C:cytoplasm"/>
    <property type="evidence" value="ECO:0007669"/>
    <property type="project" value="TreeGrafter"/>
</dbReference>
<sequence length="131" mass="14831">MEKLQQELEKLSTEYQKLEQDLSAAVQSRQKLDSQRQENESVKKEFENLKDGETIYKLVGPVLLKQEKFEAEGTVKGRLEFIGKEIDRAEDNIKDIQKKIESKRAELIQLQAAAQAVAQGVAGEQDKKVAA</sequence>
<evidence type="ECO:0000313" key="5">
    <source>
        <dbReference type="Proteomes" id="UP000233524"/>
    </source>
</evidence>
<dbReference type="STRING" id="41688.A0A2N3MXN3"/>
<dbReference type="GO" id="GO:0051087">
    <property type="term" value="F:protein-folding chaperone binding"/>
    <property type="evidence" value="ECO:0007669"/>
    <property type="project" value="TreeGrafter"/>
</dbReference>
<dbReference type="PANTHER" id="PTHR21431:SF0">
    <property type="entry name" value="PREFOLDIN SUBUNIT 6"/>
    <property type="match status" value="1"/>
</dbReference>
<dbReference type="Proteomes" id="UP000233524">
    <property type="component" value="Unassembled WGS sequence"/>
</dbReference>
<dbReference type="FunCoup" id="A0A2N3MXN3">
    <property type="interactions" value="800"/>
</dbReference>
<reference evidence="4 5" key="1">
    <citation type="journal article" date="2017" name="G3 (Bethesda)">
        <title>First Draft Genome Sequence of the Pathogenic Fungus Lomentospora prolificans (Formerly Scedosporium prolificans).</title>
        <authorList>
            <person name="Luo R."/>
            <person name="Zimin A."/>
            <person name="Workman R."/>
            <person name="Fan Y."/>
            <person name="Pertea G."/>
            <person name="Grossman N."/>
            <person name="Wear M.P."/>
            <person name="Jia B."/>
            <person name="Miller H."/>
            <person name="Casadevall A."/>
            <person name="Timp W."/>
            <person name="Zhang S.X."/>
            <person name="Salzberg S.L."/>
        </authorList>
    </citation>
    <scope>NUCLEOTIDE SEQUENCE [LARGE SCALE GENOMIC DNA]</scope>
    <source>
        <strain evidence="4 5">JHH-5317</strain>
    </source>
</reference>
<evidence type="ECO:0000256" key="2">
    <source>
        <dbReference type="ARBA" id="ARBA00023186"/>
    </source>
</evidence>
<dbReference type="InterPro" id="IPR009053">
    <property type="entry name" value="Prefoldin"/>
</dbReference>
<comment type="similarity">
    <text evidence="1">Belongs to the prefoldin subunit beta family.</text>
</comment>
<organism evidence="4 5">
    <name type="scientific">Lomentospora prolificans</name>
    <dbReference type="NCBI Taxonomy" id="41688"/>
    <lineage>
        <taxon>Eukaryota</taxon>
        <taxon>Fungi</taxon>
        <taxon>Dikarya</taxon>
        <taxon>Ascomycota</taxon>
        <taxon>Pezizomycotina</taxon>
        <taxon>Sordariomycetes</taxon>
        <taxon>Hypocreomycetidae</taxon>
        <taxon>Microascales</taxon>
        <taxon>Microascaceae</taxon>
        <taxon>Lomentospora</taxon>
    </lineage>
</organism>
<accession>A0A2N3MXN3</accession>
<keyword evidence="5" id="KW-1185">Reference proteome</keyword>
<dbReference type="InParanoid" id="A0A2N3MXN3"/>